<dbReference type="PANTHER" id="PTHR43420">
    <property type="entry name" value="ACETYLTRANSFERASE"/>
    <property type="match status" value="1"/>
</dbReference>
<protein>
    <recommendedName>
        <fullName evidence="3">N-acetyltransferase domain-containing protein</fullName>
    </recommendedName>
</protein>
<dbReference type="Proteomes" id="UP001429564">
    <property type="component" value="Unassembled WGS sequence"/>
</dbReference>
<gene>
    <name evidence="4" type="ORF">DL239_01800</name>
</gene>
<accession>A0ABX0W257</accession>
<evidence type="ECO:0000256" key="1">
    <source>
        <dbReference type="ARBA" id="ARBA00022679"/>
    </source>
</evidence>
<comment type="caution">
    <text evidence="4">The sequence shown here is derived from an EMBL/GenBank/DDBJ whole genome shotgun (WGS) entry which is preliminary data.</text>
</comment>
<dbReference type="Pfam" id="PF00583">
    <property type="entry name" value="Acetyltransf_1"/>
    <property type="match status" value="2"/>
</dbReference>
<keyword evidence="2" id="KW-0012">Acyltransferase</keyword>
<dbReference type="InterPro" id="IPR016181">
    <property type="entry name" value="Acyl_CoA_acyltransferase"/>
</dbReference>
<name>A0ABX0W257_9RHOB</name>
<keyword evidence="1" id="KW-0808">Transferase</keyword>
<evidence type="ECO:0000259" key="3">
    <source>
        <dbReference type="PROSITE" id="PS51186"/>
    </source>
</evidence>
<dbReference type="PANTHER" id="PTHR43420:SF44">
    <property type="entry name" value="ACETYLTRANSFERASE YPEA"/>
    <property type="match status" value="1"/>
</dbReference>
<dbReference type="CDD" id="cd04301">
    <property type="entry name" value="NAT_SF"/>
    <property type="match status" value="2"/>
</dbReference>
<feature type="domain" description="N-acetyltransferase" evidence="3">
    <location>
        <begin position="10"/>
        <end position="171"/>
    </location>
</feature>
<dbReference type="SUPFAM" id="SSF55729">
    <property type="entry name" value="Acyl-CoA N-acyltransferases (Nat)"/>
    <property type="match status" value="2"/>
</dbReference>
<organism evidence="4 5">
    <name type="scientific">Parasedimentitalea denitrificans</name>
    <dbReference type="NCBI Taxonomy" id="2211118"/>
    <lineage>
        <taxon>Bacteria</taxon>
        <taxon>Pseudomonadati</taxon>
        <taxon>Pseudomonadota</taxon>
        <taxon>Alphaproteobacteria</taxon>
        <taxon>Rhodobacterales</taxon>
        <taxon>Paracoccaceae</taxon>
        <taxon>Parasedimentitalea</taxon>
    </lineage>
</organism>
<keyword evidence="5" id="KW-1185">Reference proteome</keyword>
<dbReference type="Gene3D" id="3.40.630.30">
    <property type="match status" value="2"/>
</dbReference>
<dbReference type="EMBL" id="QHLQ01000001">
    <property type="protein sequence ID" value="NIZ59702.1"/>
    <property type="molecule type" value="Genomic_DNA"/>
</dbReference>
<evidence type="ECO:0000313" key="4">
    <source>
        <dbReference type="EMBL" id="NIZ59702.1"/>
    </source>
</evidence>
<evidence type="ECO:0000256" key="2">
    <source>
        <dbReference type="ARBA" id="ARBA00023315"/>
    </source>
</evidence>
<proteinExistence type="predicted"/>
<dbReference type="InterPro" id="IPR000182">
    <property type="entry name" value="GNAT_dom"/>
</dbReference>
<evidence type="ECO:0000313" key="5">
    <source>
        <dbReference type="Proteomes" id="UP001429564"/>
    </source>
</evidence>
<dbReference type="InterPro" id="IPR050680">
    <property type="entry name" value="YpeA/RimI_acetyltransf"/>
</dbReference>
<dbReference type="PROSITE" id="PS51186">
    <property type="entry name" value="GNAT"/>
    <property type="match status" value="1"/>
</dbReference>
<reference evidence="4 5" key="1">
    <citation type="submission" date="2018-05" db="EMBL/GenBank/DDBJ databases">
        <authorList>
            <person name="Zhang Y.-J."/>
        </authorList>
    </citation>
    <scope>NUCLEOTIDE SEQUENCE [LARGE SCALE GENOMIC DNA]</scope>
    <source>
        <strain evidence="4 5">CY04</strain>
    </source>
</reference>
<sequence>MHQTKKPQMFEILSATHVTFDQLHETMLSSFSDYAIPMQLSLGAFEMMMRQRGLDLHSSRVAVVDGQVAAIWLTSVRGSKGYLISSGTRPEFRSKGLARAMANDCLDYLRSTGIRSFQTEVLRDNETAAGLYYSLGMTKARALDCYTLPISQASKPGSELFEPVYWRDLAPRVAKLRDWAPSWQNNDASMEAIADQLLCVAMIDEGGELKAYAAVSPNSGTVHQLAVSKDYRRRGMARAALIAIQRQLPETPLRLINVQQDDAAFRALMTSVSATETSGQYELWLDL</sequence>